<dbReference type="PANTHER" id="PTHR30469:SF33">
    <property type="entry name" value="SLR1207 PROTEIN"/>
    <property type="match status" value="1"/>
</dbReference>
<dbReference type="NCBIfam" id="TIGR01730">
    <property type="entry name" value="RND_mfp"/>
    <property type="match status" value="1"/>
</dbReference>
<sequence>MVNMVKKYLKWIILIVILIFGVVYYSFFRKKDDGVKYLTEAVKRSDISQTIVASGTVRSNNRVEVGAQVSGKITKINVVLGQEVKKGDLLATIDSLTQNNNLDEAKSKLKSYQAQRKSAAVKLQVAQSKFNRISKLYQMNSISQDDYETAKEELEVAKASVTEYDELIAQASISVKTAETNLSYTSITSPIDGVVISIPVSEGQTVNSNQSAPTIVQVADLSKMLIKAEVAEGDVTKVKNGMEVEVATVANPDKTYKSTVQSVDQATSTLTDNEYSESVSNTSAVYYYANIVLDNKDGNLRIGMTTTNTITINSVKNVLSVPVVAVQKVNGKSIVKILKDKEKNTVEEREVKTGIQDGLSIEIKSGLSEGEEVVVTQLNGTDGLDSLPQRRM</sequence>
<dbReference type="Pfam" id="PF25917">
    <property type="entry name" value="BSH_RND"/>
    <property type="match status" value="1"/>
</dbReference>
<dbReference type="InterPro" id="IPR030190">
    <property type="entry name" value="MacA_alpha-hairpin_sf"/>
</dbReference>
<dbReference type="Pfam" id="PF25967">
    <property type="entry name" value="RND-MFP_C"/>
    <property type="match status" value="1"/>
</dbReference>
<dbReference type="InterPro" id="IPR058625">
    <property type="entry name" value="MdtA-like_BSH"/>
</dbReference>
<comment type="subcellular location">
    <subcellularLocation>
        <location evidence="1">Cell envelope</location>
    </subcellularLocation>
</comment>
<dbReference type="Gene3D" id="2.40.30.170">
    <property type="match status" value="1"/>
</dbReference>
<gene>
    <name evidence="11" type="ORF">OCK72_02530</name>
</gene>
<feature type="coiled-coil region" evidence="5">
    <location>
        <begin position="95"/>
        <end position="167"/>
    </location>
</feature>
<evidence type="ECO:0000256" key="5">
    <source>
        <dbReference type="SAM" id="Coils"/>
    </source>
</evidence>
<feature type="domain" description="Multidrug resistance protein MdtA-like C-terminal permuted SH3" evidence="9">
    <location>
        <begin position="317"/>
        <end position="378"/>
    </location>
</feature>
<dbReference type="Pfam" id="PF25990">
    <property type="entry name" value="Beta-barrel_YknX"/>
    <property type="match status" value="1"/>
</dbReference>
<evidence type="ECO:0000256" key="6">
    <source>
        <dbReference type="SAM" id="Phobius"/>
    </source>
</evidence>
<dbReference type="Proteomes" id="UP001062738">
    <property type="component" value="Unassembled WGS sequence"/>
</dbReference>
<dbReference type="InterPro" id="IPR058627">
    <property type="entry name" value="MdtA-like_C"/>
</dbReference>
<proteinExistence type="inferred from homology"/>
<evidence type="ECO:0000313" key="12">
    <source>
        <dbReference type="Proteomes" id="UP001062738"/>
    </source>
</evidence>
<keyword evidence="3" id="KW-0813">Transport</keyword>
<keyword evidence="6" id="KW-0472">Membrane</keyword>
<dbReference type="InterPro" id="IPR058636">
    <property type="entry name" value="Beta-barrel_YknX"/>
</dbReference>
<dbReference type="Gene3D" id="6.10.140.1990">
    <property type="match status" value="1"/>
</dbReference>
<organism evidence="11 12">
    <name type="scientific">Fusobacterium simiae</name>
    <dbReference type="NCBI Taxonomy" id="855"/>
    <lineage>
        <taxon>Bacteria</taxon>
        <taxon>Fusobacteriati</taxon>
        <taxon>Fusobacteriota</taxon>
        <taxon>Fusobacteriia</taxon>
        <taxon>Fusobacteriales</taxon>
        <taxon>Fusobacteriaceae</taxon>
        <taxon>Fusobacterium</taxon>
    </lineage>
</organism>
<protein>
    <submittedName>
        <fullName evidence="11">Efflux RND transporter periplasmic adaptor subunit</fullName>
    </submittedName>
</protein>
<evidence type="ECO:0000256" key="1">
    <source>
        <dbReference type="ARBA" id="ARBA00004196"/>
    </source>
</evidence>
<dbReference type="Gene3D" id="2.40.420.20">
    <property type="match status" value="1"/>
</dbReference>
<evidence type="ECO:0000256" key="3">
    <source>
        <dbReference type="ARBA" id="ARBA00022448"/>
    </source>
</evidence>
<evidence type="ECO:0000259" key="7">
    <source>
        <dbReference type="Pfam" id="PF25876"/>
    </source>
</evidence>
<feature type="domain" description="Multidrug resistance protein MdtA-like alpha-helical hairpin" evidence="7">
    <location>
        <begin position="109"/>
        <end position="185"/>
    </location>
</feature>
<evidence type="ECO:0000259" key="10">
    <source>
        <dbReference type="Pfam" id="PF25990"/>
    </source>
</evidence>
<evidence type="ECO:0000259" key="9">
    <source>
        <dbReference type="Pfam" id="PF25967"/>
    </source>
</evidence>
<evidence type="ECO:0000313" key="11">
    <source>
        <dbReference type="EMBL" id="MCY7007525.1"/>
    </source>
</evidence>
<dbReference type="Pfam" id="PF25876">
    <property type="entry name" value="HH_MFP_RND"/>
    <property type="match status" value="1"/>
</dbReference>
<evidence type="ECO:0000259" key="8">
    <source>
        <dbReference type="Pfam" id="PF25917"/>
    </source>
</evidence>
<evidence type="ECO:0000256" key="4">
    <source>
        <dbReference type="ARBA" id="ARBA00023054"/>
    </source>
</evidence>
<feature type="domain" description="Multidrug resistance protein MdtA-like barrel-sandwich hybrid" evidence="8">
    <location>
        <begin position="61"/>
        <end position="216"/>
    </location>
</feature>
<name>A0ABT4DG02_FUSSI</name>
<evidence type="ECO:0000256" key="2">
    <source>
        <dbReference type="ARBA" id="ARBA00009477"/>
    </source>
</evidence>
<keyword evidence="6" id="KW-1133">Transmembrane helix</keyword>
<dbReference type="Gene3D" id="2.40.50.100">
    <property type="match status" value="1"/>
</dbReference>
<keyword evidence="4 5" id="KW-0175">Coiled coil</keyword>
<dbReference type="InterPro" id="IPR006143">
    <property type="entry name" value="RND_pump_MFP"/>
</dbReference>
<feature type="transmembrane region" description="Helical" evidence="6">
    <location>
        <begin position="12"/>
        <end position="28"/>
    </location>
</feature>
<reference evidence="11" key="1">
    <citation type="submission" date="2022-09" db="EMBL/GenBank/DDBJ databases">
        <authorList>
            <person name="Zoaiter M."/>
        </authorList>
    </citation>
    <scope>NUCLEOTIDE SEQUENCE</scope>
    <source>
        <strain evidence="11">DSM 19848</strain>
    </source>
</reference>
<dbReference type="EMBL" id="JAOXXL010000004">
    <property type="protein sequence ID" value="MCY7007525.1"/>
    <property type="molecule type" value="Genomic_DNA"/>
</dbReference>
<keyword evidence="6" id="KW-0812">Transmembrane</keyword>
<keyword evidence="12" id="KW-1185">Reference proteome</keyword>
<accession>A0ABT4DG02</accession>
<dbReference type="InterPro" id="IPR058624">
    <property type="entry name" value="MdtA-like_HH"/>
</dbReference>
<comment type="caution">
    <text evidence="11">The sequence shown here is derived from an EMBL/GenBank/DDBJ whole genome shotgun (WGS) entry which is preliminary data.</text>
</comment>
<feature type="domain" description="YknX-like beta-barrel" evidence="10">
    <location>
        <begin position="224"/>
        <end position="307"/>
    </location>
</feature>
<dbReference type="SUPFAM" id="SSF111369">
    <property type="entry name" value="HlyD-like secretion proteins"/>
    <property type="match status" value="1"/>
</dbReference>
<dbReference type="PANTHER" id="PTHR30469">
    <property type="entry name" value="MULTIDRUG RESISTANCE PROTEIN MDTA"/>
    <property type="match status" value="1"/>
</dbReference>
<comment type="similarity">
    <text evidence="2">Belongs to the membrane fusion protein (MFP) (TC 8.A.1) family.</text>
</comment>